<dbReference type="GO" id="GO:0032266">
    <property type="term" value="F:phosphatidylinositol-3-phosphate binding"/>
    <property type="evidence" value="ECO:0007669"/>
    <property type="project" value="TreeGrafter"/>
</dbReference>
<dbReference type="Gene3D" id="3.30.1520.10">
    <property type="entry name" value="Phox-like domain"/>
    <property type="match status" value="1"/>
</dbReference>
<dbReference type="Gene3D" id="1.20.1270.60">
    <property type="entry name" value="Arfaptin homology (AH) domain/BAR domain"/>
    <property type="match status" value="1"/>
</dbReference>
<dbReference type="PANTHER" id="PTHR47554">
    <property type="entry name" value="SORTING NEXIN MVP1"/>
    <property type="match status" value="1"/>
</dbReference>
<evidence type="ECO:0000256" key="7">
    <source>
        <dbReference type="ARBA" id="ARBA00022490"/>
    </source>
</evidence>
<dbReference type="PANTHER" id="PTHR47554:SF1">
    <property type="entry name" value="SORTING NEXIN MVP1"/>
    <property type="match status" value="1"/>
</dbReference>
<keyword evidence="6" id="KW-0813">Transport</keyword>
<proteinExistence type="inferred from homology"/>
<evidence type="ECO:0000313" key="13">
    <source>
        <dbReference type="EMBL" id="KMU85825.1"/>
    </source>
</evidence>
<dbReference type="GO" id="GO:0005829">
    <property type="term" value="C:cytosol"/>
    <property type="evidence" value="ECO:0007669"/>
    <property type="project" value="GOC"/>
</dbReference>
<comment type="subcellular location">
    <subcellularLocation>
        <location evidence="3">Cytoplasm</location>
    </subcellularLocation>
    <subcellularLocation>
        <location evidence="2">Membrane</location>
        <topology evidence="2">Peripheral membrane protein</topology>
        <orientation evidence="2">Cytoplasmic side</orientation>
    </subcellularLocation>
</comment>
<dbReference type="InterPro" id="IPR035704">
    <property type="entry name" value="SNX8/Mvp1_PX"/>
</dbReference>
<dbReference type="InterPro" id="IPR028662">
    <property type="entry name" value="SNX8/Mvp1"/>
</dbReference>
<dbReference type="InterPro" id="IPR027267">
    <property type="entry name" value="AH/BAR_dom_sf"/>
</dbReference>
<evidence type="ECO:0000256" key="1">
    <source>
        <dbReference type="ARBA" id="ARBA00002474"/>
    </source>
</evidence>
<protein>
    <recommendedName>
        <fullName evidence="5">Sorting nexin MVP1</fullName>
    </recommendedName>
    <alternativeName>
        <fullName evidence="10">Sorting nexin mvp1</fullName>
    </alternativeName>
</protein>
<evidence type="ECO:0000256" key="2">
    <source>
        <dbReference type="ARBA" id="ARBA00004287"/>
    </source>
</evidence>
<dbReference type="GO" id="GO:0005768">
    <property type="term" value="C:endosome"/>
    <property type="evidence" value="ECO:0007669"/>
    <property type="project" value="TreeGrafter"/>
</dbReference>
<gene>
    <name evidence="13" type="ORF">CIHG_03353</name>
</gene>
<evidence type="ECO:0000256" key="5">
    <source>
        <dbReference type="ARBA" id="ARBA00014268"/>
    </source>
</evidence>
<keyword evidence="7" id="KW-0963">Cytoplasm</keyword>
<comment type="similarity">
    <text evidence="4">Belongs to the sorting nexin family.</text>
</comment>
<evidence type="ECO:0000256" key="8">
    <source>
        <dbReference type="ARBA" id="ARBA00022927"/>
    </source>
</evidence>
<dbReference type="SMART" id="SM00312">
    <property type="entry name" value="PX"/>
    <property type="match status" value="1"/>
</dbReference>
<dbReference type="InterPro" id="IPR045734">
    <property type="entry name" value="Snx8_BAR_dom"/>
</dbReference>
<organism evidence="13 14">
    <name type="scientific">Coccidioides immitis H538.4</name>
    <dbReference type="NCBI Taxonomy" id="396776"/>
    <lineage>
        <taxon>Eukaryota</taxon>
        <taxon>Fungi</taxon>
        <taxon>Dikarya</taxon>
        <taxon>Ascomycota</taxon>
        <taxon>Pezizomycotina</taxon>
        <taxon>Eurotiomycetes</taxon>
        <taxon>Eurotiomycetidae</taxon>
        <taxon>Onygenales</taxon>
        <taxon>Onygenaceae</taxon>
        <taxon>Coccidioides</taxon>
    </lineage>
</organism>
<feature type="compositionally biased region" description="Polar residues" evidence="11">
    <location>
        <begin position="187"/>
        <end position="210"/>
    </location>
</feature>
<dbReference type="InterPro" id="IPR036871">
    <property type="entry name" value="PX_dom_sf"/>
</dbReference>
<sequence length="728" mass="80859">MSSLFGTPSDESPMAGKPSSFKSKSPLFDNEPSSFGAKSSALFADNVNSHADDSSPWGMPTPKKAARHEVLKSLLPATDVPESYVDVYDVALGSSDNRGNTGVGITTARKMLTSTHLNPDAQSKVMNIVAGGGDLATGSLSRSQFNVFLALVGLAQEGEDVTLDAVDERRKRLPRPNIPYIEKLTAQHDTNGATHTDNQPIPTQSNTSRQMRQDSFEDPELDPWGSHRIRQNSYENRHRLNINGFASSMGPGVNGTTNNLATAYNSQVRSTADSNKPRESGAPSSGGTGAGWGGESFSNPSGGGFGNQGESGFAGGFGQSGDDQGNHNRNNSMPRSLGGGPISNNGVDEVIAIHMLPEKEGMFMFQHRNYEVKSARRGSSVIRRYSDFVWLVDCLQKRYPFRQIPLLPPKRIAVNGTHLTADSNAFLEKRRRGLVRFTNALVRHPVLNQEQLVVMFLTVPTELSIWRKQATISVQEEFSGKPLPPDLEDSLPPTLNDLFETVRSGVRRSSEVYINLCNLLDRLAKRNQGLAAEQFRFSRALQALTDSTADTYAVDRNDVPLLNDGIHSTAKHLITSQGLLEDEARAWDEGVLEDFKRQRDCLVAMRDMFDRKDRYAKDNILQLEKRIENNERKLQELRARPEGTVRAEDAKKLEDAIFKDKASIVQQHARGVLIKECVRDELYIFQRSQYHISRLHQDWSQERVKYAELQADNWRALCEEVEAMPTGD</sequence>
<evidence type="ECO:0000256" key="10">
    <source>
        <dbReference type="ARBA" id="ARBA00072009"/>
    </source>
</evidence>
<feature type="compositionally biased region" description="Low complexity" evidence="11">
    <location>
        <begin position="17"/>
        <end position="26"/>
    </location>
</feature>
<dbReference type="AlphaFoldDB" id="A0A0J8RL10"/>
<reference evidence="14" key="1">
    <citation type="journal article" date="2010" name="Genome Res.">
        <title>Population genomic sequencing of Coccidioides fungi reveals recent hybridization and transposon control.</title>
        <authorList>
            <person name="Neafsey D.E."/>
            <person name="Barker B.M."/>
            <person name="Sharpton T.J."/>
            <person name="Stajich J.E."/>
            <person name="Park D.J."/>
            <person name="Whiston E."/>
            <person name="Hung C.-Y."/>
            <person name="McMahan C."/>
            <person name="White J."/>
            <person name="Sykes S."/>
            <person name="Heiman D."/>
            <person name="Young S."/>
            <person name="Zeng Q."/>
            <person name="Abouelleil A."/>
            <person name="Aftuck L."/>
            <person name="Bessette D."/>
            <person name="Brown A."/>
            <person name="FitzGerald M."/>
            <person name="Lui A."/>
            <person name="Macdonald J.P."/>
            <person name="Priest M."/>
            <person name="Orbach M.J."/>
            <person name="Galgiani J.N."/>
            <person name="Kirkland T.N."/>
            <person name="Cole G.T."/>
            <person name="Birren B.W."/>
            <person name="Henn M.R."/>
            <person name="Taylor J.W."/>
            <person name="Rounsley S.D."/>
        </authorList>
    </citation>
    <scope>NUCLEOTIDE SEQUENCE [LARGE SCALE GENOMIC DNA]</scope>
    <source>
        <strain evidence="14">H538.4</strain>
    </source>
</reference>
<dbReference type="CDD" id="cd06866">
    <property type="entry name" value="PX_SNX8_Mvp1p_like"/>
    <property type="match status" value="1"/>
</dbReference>
<dbReference type="eggNOG" id="KOG1198">
    <property type="taxonomic scope" value="Eukaryota"/>
</dbReference>
<dbReference type="GO" id="GO:0006623">
    <property type="term" value="P:protein targeting to vacuole"/>
    <property type="evidence" value="ECO:0007669"/>
    <property type="project" value="TreeGrafter"/>
</dbReference>
<evidence type="ECO:0000259" key="12">
    <source>
        <dbReference type="PROSITE" id="PS50195"/>
    </source>
</evidence>
<keyword evidence="9" id="KW-0472">Membrane</keyword>
<dbReference type="GO" id="GO:0042147">
    <property type="term" value="P:retrograde transport, endosome to Golgi"/>
    <property type="evidence" value="ECO:0007669"/>
    <property type="project" value="InterPro"/>
</dbReference>
<dbReference type="InterPro" id="IPR001683">
    <property type="entry name" value="PX_dom"/>
</dbReference>
<feature type="compositionally biased region" description="Gly residues" evidence="11">
    <location>
        <begin position="301"/>
        <end position="319"/>
    </location>
</feature>
<evidence type="ECO:0000256" key="3">
    <source>
        <dbReference type="ARBA" id="ARBA00004496"/>
    </source>
</evidence>
<keyword evidence="8" id="KW-0653">Protein transport</keyword>
<feature type="compositionally biased region" description="Gly residues" evidence="11">
    <location>
        <begin position="284"/>
        <end position="294"/>
    </location>
</feature>
<dbReference type="OrthoDB" id="10064318at2759"/>
<dbReference type="VEuPathDB" id="FungiDB:CIHG_03353"/>
<evidence type="ECO:0000256" key="4">
    <source>
        <dbReference type="ARBA" id="ARBA00010883"/>
    </source>
</evidence>
<dbReference type="SUPFAM" id="SSF64268">
    <property type="entry name" value="PX domain"/>
    <property type="match status" value="1"/>
</dbReference>
<comment type="function">
    <text evidence="1">Required for vacuolar protein sorting.</text>
</comment>
<evidence type="ECO:0000313" key="14">
    <source>
        <dbReference type="Proteomes" id="UP000054563"/>
    </source>
</evidence>
<dbReference type="PROSITE" id="PS50195">
    <property type="entry name" value="PX"/>
    <property type="match status" value="1"/>
</dbReference>
<dbReference type="GO" id="GO:0016020">
    <property type="term" value="C:membrane"/>
    <property type="evidence" value="ECO:0007669"/>
    <property type="project" value="UniProtKB-SubCell"/>
</dbReference>
<dbReference type="CDD" id="cd07597">
    <property type="entry name" value="BAR_SNX8"/>
    <property type="match status" value="1"/>
</dbReference>
<feature type="region of interest" description="Disordered" evidence="11">
    <location>
        <begin position="177"/>
        <end position="232"/>
    </location>
</feature>
<dbReference type="Pfam" id="PF00787">
    <property type="entry name" value="PX"/>
    <property type="match status" value="1"/>
</dbReference>
<feature type="region of interest" description="Disordered" evidence="11">
    <location>
        <begin position="267"/>
        <end position="343"/>
    </location>
</feature>
<dbReference type="EMBL" id="DS016990">
    <property type="protein sequence ID" value="KMU85825.1"/>
    <property type="molecule type" value="Genomic_DNA"/>
</dbReference>
<feature type="domain" description="PX" evidence="12">
    <location>
        <begin position="348"/>
        <end position="463"/>
    </location>
</feature>
<dbReference type="Pfam" id="PF19566">
    <property type="entry name" value="Snx8_BAR_dom"/>
    <property type="match status" value="1"/>
</dbReference>
<name>A0A0J8RL10_COCIT</name>
<evidence type="ECO:0000256" key="6">
    <source>
        <dbReference type="ARBA" id="ARBA00022448"/>
    </source>
</evidence>
<dbReference type="eggNOG" id="KOG2273">
    <property type="taxonomic scope" value="Eukaryota"/>
</dbReference>
<dbReference type="FunFam" id="1.20.1270.60:FF:000072">
    <property type="entry name" value="Sorting nexin MVP1"/>
    <property type="match status" value="1"/>
</dbReference>
<dbReference type="FunFam" id="3.30.1520.10:FF:000037">
    <property type="entry name" value="Sorting nexin mvp-1"/>
    <property type="match status" value="1"/>
</dbReference>
<feature type="region of interest" description="Disordered" evidence="11">
    <location>
        <begin position="1"/>
        <end position="32"/>
    </location>
</feature>
<evidence type="ECO:0000256" key="9">
    <source>
        <dbReference type="ARBA" id="ARBA00023136"/>
    </source>
</evidence>
<evidence type="ECO:0000256" key="11">
    <source>
        <dbReference type="SAM" id="MobiDB-lite"/>
    </source>
</evidence>
<dbReference type="Proteomes" id="UP000054563">
    <property type="component" value="Unassembled WGS sequence"/>
</dbReference>
<accession>A0A0J8RL10</accession>
<dbReference type="STRING" id="396776.A0A0J8RL10"/>
<feature type="compositionally biased region" description="Polar residues" evidence="11">
    <location>
        <begin position="1"/>
        <end position="10"/>
    </location>
</feature>